<dbReference type="InterPro" id="IPR036388">
    <property type="entry name" value="WH-like_DNA-bd_sf"/>
</dbReference>
<evidence type="ECO:0000256" key="5">
    <source>
        <dbReference type="ARBA" id="ARBA00023163"/>
    </source>
</evidence>
<dbReference type="SMART" id="SM00448">
    <property type="entry name" value="REC"/>
    <property type="match status" value="1"/>
</dbReference>
<accession>A0A4R1F3T8</accession>
<dbReference type="GO" id="GO:0000976">
    <property type="term" value="F:transcription cis-regulatory region binding"/>
    <property type="evidence" value="ECO:0007669"/>
    <property type="project" value="TreeGrafter"/>
</dbReference>
<dbReference type="EMBL" id="SMFQ01000003">
    <property type="protein sequence ID" value="TCJ87224.1"/>
    <property type="molecule type" value="Genomic_DNA"/>
</dbReference>
<keyword evidence="1 6" id="KW-0597">Phosphoprotein</keyword>
<dbReference type="PANTHER" id="PTHR48111:SF67">
    <property type="entry name" value="TRANSCRIPTIONAL REGULATORY PROTEIN TCTD"/>
    <property type="match status" value="1"/>
</dbReference>
<dbReference type="PROSITE" id="PS51755">
    <property type="entry name" value="OMPR_PHOB"/>
    <property type="match status" value="1"/>
</dbReference>
<dbReference type="InterPro" id="IPR001789">
    <property type="entry name" value="Sig_transdc_resp-reg_receiver"/>
</dbReference>
<keyword evidence="11" id="KW-1185">Reference proteome</keyword>
<feature type="domain" description="Response regulatory" evidence="8">
    <location>
        <begin position="2"/>
        <end position="115"/>
    </location>
</feature>
<evidence type="ECO:0000256" key="4">
    <source>
        <dbReference type="ARBA" id="ARBA00023125"/>
    </source>
</evidence>
<keyword evidence="4 7" id="KW-0238">DNA-binding</keyword>
<evidence type="ECO:0000259" key="8">
    <source>
        <dbReference type="PROSITE" id="PS50110"/>
    </source>
</evidence>
<feature type="domain" description="OmpR/PhoB-type" evidence="9">
    <location>
        <begin position="123"/>
        <end position="217"/>
    </location>
</feature>
<evidence type="ECO:0000259" key="9">
    <source>
        <dbReference type="PROSITE" id="PS51755"/>
    </source>
</evidence>
<evidence type="ECO:0000256" key="2">
    <source>
        <dbReference type="ARBA" id="ARBA00023012"/>
    </source>
</evidence>
<evidence type="ECO:0000256" key="3">
    <source>
        <dbReference type="ARBA" id="ARBA00023015"/>
    </source>
</evidence>
<dbReference type="AlphaFoldDB" id="A0A4R1F3T8"/>
<evidence type="ECO:0000313" key="11">
    <source>
        <dbReference type="Proteomes" id="UP000294887"/>
    </source>
</evidence>
<dbReference type="CDD" id="cd17624">
    <property type="entry name" value="REC_OmpR_PmrA-like"/>
    <property type="match status" value="1"/>
</dbReference>
<dbReference type="InterPro" id="IPR039420">
    <property type="entry name" value="WalR-like"/>
</dbReference>
<evidence type="ECO:0000256" key="7">
    <source>
        <dbReference type="PROSITE-ProRule" id="PRU01091"/>
    </source>
</evidence>
<dbReference type="FunFam" id="3.40.50.2300:FF:000002">
    <property type="entry name" value="DNA-binding response regulator PhoP"/>
    <property type="match status" value="1"/>
</dbReference>
<comment type="caution">
    <text evidence="10">The sequence shown here is derived from an EMBL/GenBank/DDBJ whole genome shotgun (WGS) entry which is preliminary data.</text>
</comment>
<dbReference type="GO" id="GO:0000156">
    <property type="term" value="F:phosphorelay response regulator activity"/>
    <property type="evidence" value="ECO:0007669"/>
    <property type="project" value="TreeGrafter"/>
</dbReference>
<evidence type="ECO:0000256" key="1">
    <source>
        <dbReference type="ARBA" id="ARBA00022553"/>
    </source>
</evidence>
<dbReference type="InterPro" id="IPR001867">
    <property type="entry name" value="OmpR/PhoB-type_DNA-bd"/>
</dbReference>
<organism evidence="10 11">
    <name type="scientific">Cocleimonas flava</name>
    <dbReference type="NCBI Taxonomy" id="634765"/>
    <lineage>
        <taxon>Bacteria</taxon>
        <taxon>Pseudomonadati</taxon>
        <taxon>Pseudomonadota</taxon>
        <taxon>Gammaproteobacteria</taxon>
        <taxon>Thiotrichales</taxon>
        <taxon>Thiotrichaceae</taxon>
        <taxon>Cocleimonas</taxon>
    </lineage>
</organism>
<dbReference type="PANTHER" id="PTHR48111">
    <property type="entry name" value="REGULATOR OF RPOS"/>
    <property type="match status" value="1"/>
</dbReference>
<dbReference type="SUPFAM" id="SSF52172">
    <property type="entry name" value="CheY-like"/>
    <property type="match status" value="1"/>
</dbReference>
<feature type="DNA-binding region" description="OmpR/PhoB-type" evidence="7">
    <location>
        <begin position="123"/>
        <end position="217"/>
    </location>
</feature>
<keyword evidence="3" id="KW-0805">Transcription regulation</keyword>
<dbReference type="SMART" id="SM00862">
    <property type="entry name" value="Trans_reg_C"/>
    <property type="match status" value="1"/>
</dbReference>
<dbReference type="Gene3D" id="3.40.50.2300">
    <property type="match status" value="1"/>
</dbReference>
<proteinExistence type="predicted"/>
<dbReference type="Gene3D" id="1.10.10.10">
    <property type="entry name" value="Winged helix-like DNA-binding domain superfamily/Winged helix DNA-binding domain"/>
    <property type="match status" value="1"/>
</dbReference>
<keyword evidence="2" id="KW-0902">Two-component regulatory system</keyword>
<dbReference type="Gene3D" id="6.10.250.690">
    <property type="match status" value="1"/>
</dbReference>
<dbReference type="Pfam" id="PF00072">
    <property type="entry name" value="Response_reg"/>
    <property type="match status" value="1"/>
</dbReference>
<dbReference type="CDD" id="cd00383">
    <property type="entry name" value="trans_reg_C"/>
    <property type="match status" value="1"/>
</dbReference>
<dbReference type="OrthoDB" id="9802426at2"/>
<dbReference type="GO" id="GO:0032993">
    <property type="term" value="C:protein-DNA complex"/>
    <property type="evidence" value="ECO:0007669"/>
    <property type="project" value="TreeGrafter"/>
</dbReference>
<gene>
    <name evidence="10" type="ORF">EV695_1732</name>
</gene>
<evidence type="ECO:0000256" key="6">
    <source>
        <dbReference type="PROSITE-ProRule" id="PRU00169"/>
    </source>
</evidence>
<dbReference type="Proteomes" id="UP000294887">
    <property type="component" value="Unassembled WGS sequence"/>
</dbReference>
<dbReference type="GO" id="GO:0005829">
    <property type="term" value="C:cytosol"/>
    <property type="evidence" value="ECO:0007669"/>
    <property type="project" value="TreeGrafter"/>
</dbReference>
<dbReference type="Pfam" id="PF00486">
    <property type="entry name" value="Trans_reg_C"/>
    <property type="match status" value="1"/>
</dbReference>
<dbReference type="GO" id="GO:0006355">
    <property type="term" value="P:regulation of DNA-templated transcription"/>
    <property type="evidence" value="ECO:0007669"/>
    <property type="project" value="InterPro"/>
</dbReference>
<sequence>MRILLVEDDESIGNAIKQALNDASYAVNWVKDGITALSSLNTEEYSLVLLDLGLPGKNGLEVLHELRKTKSLPVIVITARDAVEDRIQGLDLGADDYLVKPFSIDELHARMRAVVRRNHGVATPILSNSLLELDPATREVSRDGESFPLSAREYALLQTLMLRPGTIFSRDNLEESIYGWNEEVASNAIEFIIHALRKKLGKDAIKNIRGMGWMVSK</sequence>
<reference evidence="10 11" key="1">
    <citation type="submission" date="2019-03" db="EMBL/GenBank/DDBJ databases">
        <title>Genomic Encyclopedia of Type Strains, Phase IV (KMG-IV): sequencing the most valuable type-strain genomes for metagenomic binning, comparative biology and taxonomic classification.</title>
        <authorList>
            <person name="Goeker M."/>
        </authorList>
    </citation>
    <scope>NUCLEOTIDE SEQUENCE [LARGE SCALE GENOMIC DNA]</scope>
    <source>
        <strain evidence="10 11">DSM 24830</strain>
    </source>
</reference>
<name>A0A4R1F3T8_9GAMM</name>
<dbReference type="PROSITE" id="PS50110">
    <property type="entry name" value="RESPONSE_REGULATORY"/>
    <property type="match status" value="1"/>
</dbReference>
<evidence type="ECO:0000313" key="10">
    <source>
        <dbReference type="EMBL" id="TCJ87224.1"/>
    </source>
</evidence>
<protein>
    <submittedName>
        <fullName evidence="10">Winged helix family two component transcriptional regulator</fullName>
    </submittedName>
</protein>
<dbReference type="RefSeq" id="WP_131905519.1">
    <property type="nucleotide sequence ID" value="NZ_BAAAFU010000004.1"/>
</dbReference>
<feature type="modified residue" description="4-aspartylphosphate" evidence="6">
    <location>
        <position position="51"/>
    </location>
</feature>
<keyword evidence="5" id="KW-0804">Transcription</keyword>
<dbReference type="InterPro" id="IPR011006">
    <property type="entry name" value="CheY-like_superfamily"/>
</dbReference>